<dbReference type="EMBL" id="CP007536">
    <property type="protein sequence ID" value="AIC16175.1"/>
    <property type="molecule type" value="Genomic_DNA"/>
</dbReference>
<dbReference type="SUPFAM" id="SSF47598">
    <property type="entry name" value="Ribbon-helix-helix"/>
    <property type="match status" value="1"/>
</dbReference>
<keyword evidence="2" id="KW-1185">Reference proteome</keyword>
<organism evidence="1 2">
    <name type="scientific">Nitrososphaera viennensis EN76</name>
    <dbReference type="NCBI Taxonomy" id="926571"/>
    <lineage>
        <taxon>Archaea</taxon>
        <taxon>Nitrososphaerota</taxon>
        <taxon>Nitrososphaeria</taxon>
        <taxon>Nitrososphaerales</taxon>
        <taxon>Nitrososphaeraceae</taxon>
        <taxon>Nitrososphaera</taxon>
    </lineage>
</organism>
<dbReference type="GO" id="GO:0006355">
    <property type="term" value="P:regulation of DNA-templated transcription"/>
    <property type="evidence" value="ECO:0007669"/>
    <property type="project" value="InterPro"/>
</dbReference>
<evidence type="ECO:0000313" key="1">
    <source>
        <dbReference type="EMBL" id="AIC16175.1"/>
    </source>
</evidence>
<dbReference type="AlphaFoldDB" id="A0A060HLS8"/>
<sequence>MTTTSITFRIDDNQIERLRKLADEQRISLNTLITHILDSYLEFEFIAPKVGFAPMQKSVLKDLFEAVPDEEKIKQIAIKAADDLIDSILIIYGKVDLDSVLSLISSRVRRSGFTLREFENGKSQEMTRVTRKLVMQHDVGYHWSLFSKTHIERLINNAGYAAKIEMTENSLIIEILERGEETGADSRGQLRTQF</sequence>
<proteinExistence type="predicted"/>
<reference evidence="1 2" key="1">
    <citation type="journal article" date="2014" name="Int. J. Syst. Evol. Microbiol.">
        <title>Nitrososphaera viennensis gen. nov., sp. nov., an aerobic and mesophilic, ammonia-oxidizing archaeon from soil and a member of the archaeal phylum Thaumarchaeota.</title>
        <authorList>
            <person name="Stieglmeier M."/>
            <person name="Klingl A."/>
            <person name="Alves R.J."/>
            <person name="Rittmann S.K."/>
            <person name="Melcher M."/>
            <person name="Leisch N."/>
            <person name="Schleper C."/>
        </authorList>
    </citation>
    <scope>NUCLEOTIDE SEQUENCE [LARGE SCALE GENOMIC DNA]</scope>
    <source>
        <strain evidence="1">EN76</strain>
    </source>
</reference>
<evidence type="ECO:0000313" key="2">
    <source>
        <dbReference type="Proteomes" id="UP000027093"/>
    </source>
</evidence>
<dbReference type="KEGG" id="nvn:NVIE_019170"/>
<accession>A0A060HLS8</accession>
<name>A0A060HLS8_9ARCH</name>
<dbReference type="Proteomes" id="UP000027093">
    <property type="component" value="Chromosome"/>
</dbReference>
<protein>
    <submittedName>
        <fullName evidence="1">Uncharacterized protein</fullName>
    </submittedName>
</protein>
<dbReference type="InterPro" id="IPR010985">
    <property type="entry name" value="Ribbon_hlx_hlx"/>
</dbReference>
<dbReference type="HOGENOM" id="CLU_100103_1_0_2"/>
<gene>
    <name evidence="1" type="ORF">NVIE_019170</name>
</gene>